<protein>
    <submittedName>
        <fullName evidence="1">Uncharacterized protein</fullName>
    </submittedName>
</protein>
<organism evidence="1 2">
    <name type="scientific">Euroglyphus maynei</name>
    <name type="common">Mayne's house dust mite</name>
    <dbReference type="NCBI Taxonomy" id="6958"/>
    <lineage>
        <taxon>Eukaryota</taxon>
        <taxon>Metazoa</taxon>
        <taxon>Ecdysozoa</taxon>
        <taxon>Arthropoda</taxon>
        <taxon>Chelicerata</taxon>
        <taxon>Arachnida</taxon>
        <taxon>Acari</taxon>
        <taxon>Acariformes</taxon>
        <taxon>Sarcoptiformes</taxon>
        <taxon>Astigmata</taxon>
        <taxon>Psoroptidia</taxon>
        <taxon>Analgoidea</taxon>
        <taxon>Pyroglyphidae</taxon>
        <taxon>Pyroglyphinae</taxon>
        <taxon>Euroglyphus</taxon>
    </lineage>
</organism>
<reference evidence="1 2" key="1">
    <citation type="submission" date="2017-03" db="EMBL/GenBank/DDBJ databases">
        <title>Genome Survey of Euroglyphus maynei.</title>
        <authorList>
            <person name="Arlian L.G."/>
            <person name="Morgan M.S."/>
            <person name="Rider S.D."/>
        </authorList>
    </citation>
    <scope>NUCLEOTIDE SEQUENCE [LARGE SCALE GENOMIC DNA]</scope>
    <source>
        <strain evidence="1">Arlian Lab</strain>
        <tissue evidence="1">Whole body</tissue>
    </source>
</reference>
<accession>A0A1Y3BPT5</accession>
<keyword evidence="2" id="KW-1185">Reference proteome</keyword>
<name>A0A1Y3BPT5_EURMA</name>
<evidence type="ECO:0000313" key="1">
    <source>
        <dbReference type="EMBL" id="OTF82991.1"/>
    </source>
</evidence>
<comment type="caution">
    <text evidence="1">The sequence shown here is derived from an EMBL/GenBank/DDBJ whole genome shotgun (WGS) entry which is preliminary data.</text>
</comment>
<feature type="non-terminal residue" evidence="1">
    <location>
        <position position="72"/>
    </location>
</feature>
<dbReference type="AlphaFoldDB" id="A0A1Y3BPT5"/>
<evidence type="ECO:0000313" key="2">
    <source>
        <dbReference type="Proteomes" id="UP000194236"/>
    </source>
</evidence>
<gene>
    <name evidence="1" type="ORF">BLA29_015235</name>
</gene>
<proteinExistence type="predicted"/>
<dbReference type="EMBL" id="MUJZ01005769">
    <property type="protein sequence ID" value="OTF82991.1"/>
    <property type="molecule type" value="Genomic_DNA"/>
</dbReference>
<dbReference type="Proteomes" id="UP000194236">
    <property type="component" value="Unassembled WGS sequence"/>
</dbReference>
<sequence>MNGQLTGNEISIFHLNLSAMAPESISESYNYIETYRLEEVTDACKHLNRWCYNGSIWYEMRHIKEIYQVAEH</sequence>